<feature type="compositionally biased region" description="Low complexity" evidence="1">
    <location>
        <begin position="329"/>
        <end position="356"/>
    </location>
</feature>
<dbReference type="SUPFAM" id="SSF53167">
    <property type="entry name" value="Purine and uridine phosphorylases"/>
    <property type="match status" value="1"/>
</dbReference>
<dbReference type="PANTHER" id="PTHR46082">
    <property type="entry name" value="ATP/GTP-BINDING PROTEIN-RELATED"/>
    <property type="match status" value="1"/>
</dbReference>
<proteinExistence type="predicted"/>
<feature type="region of interest" description="Disordered" evidence="1">
    <location>
        <begin position="315"/>
        <end position="356"/>
    </location>
</feature>
<evidence type="ECO:0000313" key="3">
    <source>
        <dbReference type="EMBL" id="KAF6803471.1"/>
    </source>
</evidence>
<dbReference type="GO" id="GO:0009116">
    <property type="term" value="P:nucleoside metabolic process"/>
    <property type="evidence" value="ECO:0007669"/>
    <property type="project" value="InterPro"/>
</dbReference>
<gene>
    <name evidence="3" type="ORF">CSOJ01_10888</name>
</gene>
<evidence type="ECO:0000256" key="1">
    <source>
        <dbReference type="SAM" id="MobiDB-lite"/>
    </source>
</evidence>
<evidence type="ECO:0000259" key="2">
    <source>
        <dbReference type="Pfam" id="PF01048"/>
    </source>
</evidence>
<dbReference type="InterPro" id="IPR053137">
    <property type="entry name" value="NLR-like"/>
</dbReference>
<dbReference type="Gene3D" id="3.40.50.1580">
    <property type="entry name" value="Nucleoside phosphorylase domain"/>
    <property type="match status" value="1"/>
</dbReference>
<keyword evidence="4" id="KW-1185">Reference proteome</keyword>
<feature type="domain" description="Nucleoside phosphorylase" evidence="2">
    <location>
        <begin position="14"/>
        <end position="297"/>
    </location>
</feature>
<dbReference type="InterPro" id="IPR035994">
    <property type="entry name" value="Nucleoside_phosphorylase_sf"/>
</dbReference>
<dbReference type="PANTHER" id="PTHR46082:SF6">
    <property type="entry name" value="AAA+ ATPASE DOMAIN-CONTAINING PROTEIN-RELATED"/>
    <property type="match status" value="1"/>
</dbReference>
<dbReference type="Pfam" id="PF01048">
    <property type="entry name" value="PNP_UDP_1"/>
    <property type="match status" value="1"/>
</dbReference>
<name>A0A8H6IZQ7_9PEZI</name>
<evidence type="ECO:0000313" key="4">
    <source>
        <dbReference type="Proteomes" id="UP000652219"/>
    </source>
</evidence>
<accession>A0A8H6IZQ7</accession>
<dbReference type="GO" id="GO:0003824">
    <property type="term" value="F:catalytic activity"/>
    <property type="evidence" value="ECO:0007669"/>
    <property type="project" value="InterPro"/>
</dbReference>
<dbReference type="EMBL" id="WIGN01000237">
    <property type="protein sequence ID" value="KAF6803471.1"/>
    <property type="molecule type" value="Genomic_DNA"/>
</dbReference>
<reference evidence="3 4" key="1">
    <citation type="journal article" date="2020" name="Phytopathology">
        <title>Genome Sequence Resources of Colletotrichum truncatum, C. plurivorum, C. musicola, and C. sojae: Four Species Pathogenic to Soybean (Glycine max).</title>
        <authorList>
            <person name="Rogerio F."/>
            <person name="Boufleur T.R."/>
            <person name="Ciampi-Guillardi M."/>
            <person name="Sukno S.A."/>
            <person name="Thon M.R."/>
            <person name="Massola Junior N.S."/>
            <person name="Baroncelli R."/>
        </authorList>
    </citation>
    <scope>NUCLEOTIDE SEQUENCE [LARGE SCALE GENOMIC DNA]</scope>
    <source>
        <strain evidence="3 4">LFN0009</strain>
    </source>
</reference>
<dbReference type="InterPro" id="IPR000845">
    <property type="entry name" value="Nucleoside_phosphorylase_d"/>
</dbReference>
<protein>
    <submittedName>
        <fullName evidence="3">Phosphorylase superfamily protein</fullName>
    </submittedName>
</protein>
<comment type="caution">
    <text evidence="3">The sequence shown here is derived from an EMBL/GenBank/DDBJ whole genome shotgun (WGS) entry which is preliminary data.</text>
</comment>
<sequence length="369" mass="39507">MATTSRPTRRHDFEIAVVCALPLEYDAAVLVFDEFWDEEGDTYGRAPGDSNTYTTGRVGQYNIVLVLLSNMGTISSAGATASLRSSYTSMRLALLTGICGGVPGEGGAEMILSGVVISKTVVQYDLGKQYPGGFVRKDTLEDNLGRAAKDVRNLVAIFETEHGQDRLQSGAARVLVLIQAEAAAKKRLYSRRNGALACEKARESSCEQLGCDTARPLHRERVDNDPEFDIFVGRIGSGDSVVKSGRDRERLAKAYGLIAFEMEGAGVWDEVPSIVIKSVCDYADSHKNKKWQTYAAATATSVMKALLMRYTRTDAAGDAGSRRERDEGGAVSSSAPSSGPGSVSNGRVSGRNVVFGNNITGGTTTMNFG</sequence>
<dbReference type="AlphaFoldDB" id="A0A8H6IZQ7"/>
<organism evidence="3 4">
    <name type="scientific">Colletotrichum sojae</name>
    <dbReference type="NCBI Taxonomy" id="2175907"/>
    <lineage>
        <taxon>Eukaryota</taxon>
        <taxon>Fungi</taxon>
        <taxon>Dikarya</taxon>
        <taxon>Ascomycota</taxon>
        <taxon>Pezizomycotina</taxon>
        <taxon>Sordariomycetes</taxon>
        <taxon>Hypocreomycetidae</taxon>
        <taxon>Glomerellales</taxon>
        <taxon>Glomerellaceae</taxon>
        <taxon>Colletotrichum</taxon>
        <taxon>Colletotrichum orchidearum species complex</taxon>
    </lineage>
</organism>
<dbReference type="Proteomes" id="UP000652219">
    <property type="component" value="Unassembled WGS sequence"/>
</dbReference>